<dbReference type="SUPFAM" id="SSF51126">
    <property type="entry name" value="Pectin lyase-like"/>
    <property type="match status" value="1"/>
</dbReference>
<proteinExistence type="predicted"/>
<feature type="region of interest" description="Disordered" evidence="1">
    <location>
        <begin position="190"/>
        <end position="213"/>
    </location>
</feature>
<dbReference type="EMBL" id="JARBJD010000055">
    <property type="protein sequence ID" value="KAK2956469.1"/>
    <property type="molecule type" value="Genomic_DNA"/>
</dbReference>
<feature type="signal peptide" evidence="2">
    <location>
        <begin position="1"/>
        <end position="15"/>
    </location>
</feature>
<evidence type="ECO:0000256" key="1">
    <source>
        <dbReference type="SAM" id="MobiDB-lite"/>
    </source>
</evidence>
<keyword evidence="4" id="KW-1185">Reference proteome</keyword>
<evidence type="ECO:0000313" key="4">
    <source>
        <dbReference type="Proteomes" id="UP001281761"/>
    </source>
</evidence>
<evidence type="ECO:0000256" key="2">
    <source>
        <dbReference type="SAM" id="SignalP"/>
    </source>
</evidence>
<name>A0ABQ9XYD2_9EUKA</name>
<comment type="caution">
    <text evidence="3">The sequence shown here is derived from an EMBL/GenBank/DDBJ whole genome shotgun (WGS) entry which is preliminary data.</text>
</comment>
<sequence>MYFFSILLTFVLVDSTPPFSSQRQSSLNEFISSISTNQSVQHSDSNPVINVPEGLYQAHKLEIASLTLLLQGNDTVLIADENHIVQPAHTNNANTQTDHQSQHPHMMFTMLNSTVHLSLFWLDCHREGWIVASLVSSNVHVHSCTILSNGLTSPFWVSGGMGDGDNSMVFVECSHQSPSNPALLPLVSCPRPSDQRYANSPNHPSLDEKHESSGSLTVSGTLLTFDSKDVILGTGPLLDLSLPPTPSRVDLTPFEGRIVTTLTHSSLRNTTSSRSLSSPQSSPQRLSQRLLSSSLDICADYLSGTAIMDFNRGGNLVCHNTSFTRSKQTEPTHSYQHYTQQQEPEETSLYFFLCTFKDILSEGRGGALKSQASHADFKLSHCSFQNVSTSYVGGGVAIYPNIQSGSFTLLDSCFDGCSSEYEDGGCLYVMNKNIITISQTIFHNSQSCTSGGALSLEDRQGTASSEISNCLISLCSQLAKQEPYFLLGGGGLYIVNAATIKIEFVQFQDCSTANQGSDIAFAEMTQSQVTASTLINCVSTSDKPRYYFLNYTTSGNYLLPDQTVTASLQKVVVEEDGEDITLTATLSQSITGQLLLLVDNAGTTLDPSSPAPTISRVLSFTSSSRTPTLTASIGEKGILQLPLEGYTVVAASAPKATINVPSGLSLTPITRGRIVSVDNVDVSPDKSRARITLGGIGLSSQPFTVVVERSGVDVTSPNNIEFISPTSITVDFLIGLTESSSTLQFGQKYTVKAVTDGADSFIVKPSITIPLSDPPTITSISASRSPDCISVQFSFTGSNLPLSGVFTITLDTSHSFPVTYDSAGGLSPWLDITLPDSLPLAQTLSISSITPNDRLVLSVTSITTPTKPNIISADASLSEESPDFVVLVVKGSNFPQKVWTLTTTAASGSLVIPIEFTTPTEGTATIEAYNKTNTLQYGSTYHIDTLTLGPITVTDPNADGKFTTPNPPSRIESISTTLNADKTKAIVCFGGVGLEGGQWDVETDPPHQIHPSSGLVSRTISFWLI</sequence>
<dbReference type="InterPro" id="IPR011050">
    <property type="entry name" value="Pectin_lyase_fold/virulence"/>
</dbReference>
<feature type="region of interest" description="Disordered" evidence="1">
    <location>
        <begin position="262"/>
        <end position="285"/>
    </location>
</feature>
<gene>
    <name evidence="3" type="ORF">BLNAU_8523</name>
</gene>
<evidence type="ECO:0000313" key="3">
    <source>
        <dbReference type="EMBL" id="KAK2956469.1"/>
    </source>
</evidence>
<accession>A0ABQ9XYD2</accession>
<feature type="chain" id="PRO_5045240083" evidence="2">
    <location>
        <begin position="16"/>
        <end position="1025"/>
    </location>
</feature>
<reference evidence="3 4" key="1">
    <citation type="journal article" date="2022" name="bioRxiv">
        <title>Genomics of Preaxostyla Flagellates Illuminates Evolutionary Transitions and the Path Towards Mitochondrial Loss.</title>
        <authorList>
            <person name="Novak L.V.F."/>
            <person name="Treitli S.C."/>
            <person name="Pyrih J."/>
            <person name="Halakuc P."/>
            <person name="Pipaliya S.V."/>
            <person name="Vacek V."/>
            <person name="Brzon O."/>
            <person name="Soukal P."/>
            <person name="Eme L."/>
            <person name="Dacks J.B."/>
            <person name="Karnkowska A."/>
            <person name="Elias M."/>
            <person name="Hampl V."/>
        </authorList>
    </citation>
    <scope>NUCLEOTIDE SEQUENCE [LARGE SCALE GENOMIC DNA]</scope>
    <source>
        <strain evidence="3">NAU3</strain>
        <tissue evidence="3">Gut</tissue>
    </source>
</reference>
<protein>
    <submittedName>
        <fullName evidence="3">Uncharacterized protein</fullName>
    </submittedName>
</protein>
<dbReference type="Proteomes" id="UP001281761">
    <property type="component" value="Unassembled WGS sequence"/>
</dbReference>
<organism evidence="3 4">
    <name type="scientific">Blattamonas nauphoetae</name>
    <dbReference type="NCBI Taxonomy" id="2049346"/>
    <lineage>
        <taxon>Eukaryota</taxon>
        <taxon>Metamonada</taxon>
        <taxon>Preaxostyla</taxon>
        <taxon>Oxymonadida</taxon>
        <taxon>Blattamonas</taxon>
    </lineage>
</organism>
<keyword evidence="2" id="KW-0732">Signal</keyword>